<evidence type="ECO:0000256" key="1">
    <source>
        <dbReference type="SAM" id="SignalP"/>
    </source>
</evidence>
<accession>A0ABV0C0T1</accession>
<dbReference type="EMBL" id="JBDJNQ010000021">
    <property type="protein sequence ID" value="MEN5380615.1"/>
    <property type="molecule type" value="Genomic_DNA"/>
</dbReference>
<evidence type="ECO:0000313" key="4">
    <source>
        <dbReference type="Proteomes" id="UP001409291"/>
    </source>
</evidence>
<dbReference type="InterPro" id="IPR045800">
    <property type="entry name" value="HMBD"/>
</dbReference>
<feature type="signal peptide" evidence="1">
    <location>
        <begin position="1"/>
        <end position="18"/>
    </location>
</feature>
<evidence type="ECO:0000259" key="2">
    <source>
        <dbReference type="Pfam" id="PF19335"/>
    </source>
</evidence>
<dbReference type="Pfam" id="PF19335">
    <property type="entry name" value="HMBD"/>
    <property type="match status" value="1"/>
</dbReference>
<gene>
    <name evidence="3" type="ORF">ABE541_25365</name>
</gene>
<keyword evidence="1" id="KW-0732">Signal</keyword>
<organism evidence="3 4">
    <name type="scientific">Sphingobacterium kitahiroshimense</name>
    <dbReference type="NCBI Taxonomy" id="470446"/>
    <lineage>
        <taxon>Bacteria</taxon>
        <taxon>Pseudomonadati</taxon>
        <taxon>Bacteroidota</taxon>
        <taxon>Sphingobacteriia</taxon>
        <taxon>Sphingobacteriales</taxon>
        <taxon>Sphingobacteriaceae</taxon>
        <taxon>Sphingobacterium</taxon>
    </lineage>
</organism>
<reference evidence="3 4" key="1">
    <citation type="submission" date="2024-04" db="EMBL/GenBank/DDBJ databases">
        <title>WGS of bacteria from Torrens River.</title>
        <authorList>
            <person name="Wyrsch E.R."/>
            <person name="Drigo B."/>
        </authorList>
    </citation>
    <scope>NUCLEOTIDE SEQUENCE [LARGE SCALE GENOMIC DNA]</scope>
    <source>
        <strain evidence="3 4">TWI391</strain>
    </source>
</reference>
<proteinExistence type="predicted"/>
<name>A0ABV0C0T1_9SPHI</name>
<comment type="caution">
    <text evidence="3">The sequence shown here is derived from an EMBL/GenBank/DDBJ whole genome shotgun (WGS) entry which is preliminary data.</text>
</comment>
<keyword evidence="4" id="KW-1185">Reference proteome</keyword>
<dbReference type="RefSeq" id="WP_346583501.1">
    <property type="nucleotide sequence ID" value="NZ_JBDJNQ010000021.1"/>
</dbReference>
<evidence type="ECO:0000313" key="3">
    <source>
        <dbReference type="EMBL" id="MEN5380615.1"/>
    </source>
</evidence>
<dbReference type="PROSITE" id="PS51257">
    <property type="entry name" value="PROKAR_LIPOPROTEIN"/>
    <property type="match status" value="1"/>
</dbReference>
<sequence>MKKFKIIFLGLTAMTTVAACNNPGNSKTETMTAQQDSTHNHEHTYACTMHPEVTGHKGEKCTKCGMELQPIHKEDAAKLAVSILASPQPIEAGKQTALSISIKENEKNVGLEEVHEMKMHLLVVSEDLSWFDHIHPVEQQDGSYTVKETFPAAGNYLLFTDYKPKGLAGEVAMKKLEVTGTAGASTFELNPKAIATTAGYTVTLINASDLKTNQTQDLQFSVEKNGKKLKESDFQNYLGATAHIVMIGAKEKDFLHIHPVSDKRFPIYAQTNIKKAGLYRMWAQFKIDGQVHTADFTVDVAQGEKGNEEGKHHGHQH</sequence>
<feature type="domain" description="Heavy metal binding" evidence="2">
    <location>
        <begin position="45"/>
        <end position="70"/>
    </location>
</feature>
<feature type="chain" id="PRO_5045492304" evidence="1">
    <location>
        <begin position="19"/>
        <end position="317"/>
    </location>
</feature>
<dbReference type="Proteomes" id="UP001409291">
    <property type="component" value="Unassembled WGS sequence"/>
</dbReference>
<protein>
    <submittedName>
        <fullName evidence="3">Heavy metal-binding domain-containing protein</fullName>
    </submittedName>
</protein>